<feature type="region of interest" description="Disordered" evidence="2">
    <location>
        <begin position="30"/>
        <end position="50"/>
    </location>
</feature>
<reference evidence="3" key="1">
    <citation type="submission" date="2016-10" db="EMBL/GenBank/DDBJ databases">
        <title>Sequence of Gallionella enrichment culture.</title>
        <authorList>
            <person name="Poehlein A."/>
            <person name="Muehling M."/>
            <person name="Daniel R."/>
        </authorList>
    </citation>
    <scope>NUCLEOTIDE SEQUENCE</scope>
</reference>
<dbReference type="PANTHER" id="PTHR31956:SF1">
    <property type="entry name" value="NON-SPECIFIC PHOSPHOLIPASE C1"/>
    <property type="match status" value="1"/>
</dbReference>
<evidence type="ECO:0000256" key="1">
    <source>
        <dbReference type="ARBA" id="ARBA00022801"/>
    </source>
</evidence>
<gene>
    <name evidence="3" type="primary">plcN_11</name>
    <name evidence="3" type="ORF">GALL_479460</name>
</gene>
<comment type="caution">
    <text evidence="3">The sequence shown here is derived from an EMBL/GenBank/DDBJ whole genome shotgun (WGS) entry which is preliminary data.</text>
</comment>
<name>A0A1J5PFN6_9ZZZZ</name>
<evidence type="ECO:0000313" key="3">
    <source>
        <dbReference type="EMBL" id="OIQ70441.1"/>
    </source>
</evidence>
<dbReference type="AlphaFoldDB" id="A0A1J5PFN6"/>
<dbReference type="Gene3D" id="3.40.720.10">
    <property type="entry name" value="Alkaline Phosphatase, subunit A"/>
    <property type="match status" value="1"/>
</dbReference>
<dbReference type="Pfam" id="PF04185">
    <property type="entry name" value="Phosphoesterase"/>
    <property type="match status" value="1"/>
</dbReference>
<dbReference type="InterPro" id="IPR007312">
    <property type="entry name" value="Phosphoesterase"/>
</dbReference>
<dbReference type="EC" id="3.1.4.3" evidence="3"/>
<proteinExistence type="predicted"/>
<protein>
    <submittedName>
        <fullName evidence="3">Non-hemolytic phospholipase C</fullName>
        <ecNumber evidence="3">3.1.4.3</ecNumber>
    </submittedName>
</protein>
<accession>A0A1J5PFN6</accession>
<evidence type="ECO:0000256" key="2">
    <source>
        <dbReference type="SAM" id="MobiDB-lite"/>
    </source>
</evidence>
<dbReference type="GO" id="GO:0034480">
    <property type="term" value="F:phosphatidylcholine phospholipase C activity"/>
    <property type="evidence" value="ECO:0007669"/>
    <property type="project" value="UniProtKB-EC"/>
</dbReference>
<sequence>MSDNSFGTTLGPSTPGAINLISGQTGGVVYDGTTLPQNDPNHATPDGQGGYTMIGDVDPTGDVCSSTTNFAHMKGKNVGDYLNAAGISWGFFEGGFDLTITNPNGTIGCARSTVSSIVGGTGFVDYIPHHQPFQYYASTANPTHTRPTSVAVIVTATDGGSNHQYDSHDFFDALAAGNMPAVSYLKAPAIQDGHAGYSDPTDEQQFLTKSINAIMQSPFWKNTVIVVAYDDSDGWYDHVMGPIVNSGFASPADVLTVCKDQTKLPLAGPDGFPVAGRCGYGTRQPLLVISPYAKSNFVDHSVTDQTSILKFIEDNWLGGQRIATGTFDNIAGSITTMLNIASGGSTPAVILDTTTGAVK</sequence>
<dbReference type="InterPro" id="IPR017850">
    <property type="entry name" value="Alkaline_phosphatase_core_sf"/>
</dbReference>
<dbReference type="EMBL" id="MLJW01004202">
    <property type="protein sequence ID" value="OIQ70441.1"/>
    <property type="molecule type" value="Genomic_DNA"/>
</dbReference>
<organism evidence="3">
    <name type="scientific">mine drainage metagenome</name>
    <dbReference type="NCBI Taxonomy" id="410659"/>
    <lineage>
        <taxon>unclassified sequences</taxon>
        <taxon>metagenomes</taxon>
        <taxon>ecological metagenomes</taxon>
    </lineage>
</organism>
<keyword evidence="1 3" id="KW-0378">Hydrolase</keyword>
<dbReference type="PANTHER" id="PTHR31956">
    <property type="entry name" value="NON-SPECIFIC PHOSPHOLIPASE C4-RELATED"/>
    <property type="match status" value="1"/>
</dbReference>